<feature type="non-terminal residue" evidence="1">
    <location>
        <position position="239"/>
    </location>
</feature>
<name>X1CH59_9ZZZZ</name>
<accession>X1CH59</accession>
<gene>
    <name evidence="1" type="ORF">S01H4_46605</name>
</gene>
<sequence length="239" mass="24086">MVEDSGGSELFRIHATDSTSLFQGFEAGDADDGTNNGNTGFGRYTLTSVTSGASNVAFGNEALLSNITGSQNTAIGTYSLNYNTASDNTAIGHSAFLNNTTGGGVAVGAHALSANTTGGANTAIGFLALTANTTAQRNTAVGTQALYVNTTGDENTSVGFQSLFALLPTSGAITVFADGGGGQVVVTSASHGQSNGTSVLIEGTTNYNGSFTISAVDTNTFEITDTWVSDDATGWWGIA</sequence>
<dbReference type="AlphaFoldDB" id="X1CH59"/>
<organism evidence="1">
    <name type="scientific">marine sediment metagenome</name>
    <dbReference type="NCBI Taxonomy" id="412755"/>
    <lineage>
        <taxon>unclassified sequences</taxon>
        <taxon>metagenomes</taxon>
        <taxon>ecological metagenomes</taxon>
    </lineage>
</organism>
<protein>
    <recommendedName>
        <fullName evidence="2">Trimeric autotransporter adhesin YadA-like head domain-containing protein</fullName>
    </recommendedName>
</protein>
<reference evidence="1" key="1">
    <citation type="journal article" date="2014" name="Front. Microbiol.">
        <title>High frequency of phylogenetically diverse reductive dehalogenase-homologous genes in deep subseafloor sedimentary metagenomes.</title>
        <authorList>
            <person name="Kawai M."/>
            <person name="Futagami T."/>
            <person name="Toyoda A."/>
            <person name="Takaki Y."/>
            <person name="Nishi S."/>
            <person name="Hori S."/>
            <person name="Arai W."/>
            <person name="Tsubouchi T."/>
            <person name="Morono Y."/>
            <person name="Uchiyama I."/>
            <person name="Ito T."/>
            <person name="Fujiyama A."/>
            <person name="Inagaki F."/>
            <person name="Takami H."/>
        </authorList>
    </citation>
    <scope>NUCLEOTIDE SEQUENCE</scope>
    <source>
        <strain evidence="1">Expedition CK06-06</strain>
    </source>
</reference>
<dbReference type="EMBL" id="BART01026067">
    <property type="protein sequence ID" value="GAG92442.1"/>
    <property type="molecule type" value="Genomic_DNA"/>
</dbReference>
<evidence type="ECO:0000313" key="1">
    <source>
        <dbReference type="EMBL" id="GAG92442.1"/>
    </source>
</evidence>
<proteinExistence type="predicted"/>
<comment type="caution">
    <text evidence="1">The sequence shown here is derived from an EMBL/GenBank/DDBJ whole genome shotgun (WGS) entry which is preliminary data.</text>
</comment>
<evidence type="ECO:0008006" key="2">
    <source>
        <dbReference type="Google" id="ProtNLM"/>
    </source>
</evidence>